<sequence>MVLTGGKSRSSHAGEPAWSRHSNSGYQNLNVGVGSATSDVDSTEHETDDKINKLTAEQQSLQDAVNTYTAKLHDIQIELNDCNSQINRAENELKTLIDNISSRDSKFAIFAAVCPFLGWMVDDVKKEINNPKDNAAISSAKRKLDDLQQRKSLLIRNEWTGQTELINNQMKLTRAAFDLGAVPDPVHLAEVQKYLNRIQDILLKLKSFWENIVLLLDNMENHTFAGNAFIESLQKPKFKKHFLRFLDAASTGWNHFKGGCSKVITMFSVQSKDAYKFLEISPSSLSKEEWQVQYDEVNAQLQGFYPALLAKQANEKEAIK</sequence>
<protein>
    <submittedName>
        <fullName evidence="1">Uncharacterized protein</fullName>
    </submittedName>
</protein>
<evidence type="ECO:0000313" key="1">
    <source>
        <dbReference type="EMBL" id="KAJ8001954.1"/>
    </source>
</evidence>
<dbReference type="EMBL" id="CM055741">
    <property type="protein sequence ID" value="KAJ8001954.1"/>
    <property type="molecule type" value="Genomic_DNA"/>
</dbReference>
<accession>A0ACC2GE67</accession>
<evidence type="ECO:0000313" key="2">
    <source>
        <dbReference type="Proteomes" id="UP001157502"/>
    </source>
</evidence>
<reference evidence="1" key="1">
    <citation type="submission" date="2021-05" db="EMBL/GenBank/DDBJ databases">
        <authorList>
            <person name="Pan Q."/>
            <person name="Jouanno E."/>
            <person name="Zahm M."/>
            <person name="Klopp C."/>
            <person name="Cabau C."/>
            <person name="Louis A."/>
            <person name="Berthelot C."/>
            <person name="Parey E."/>
            <person name="Roest Crollius H."/>
            <person name="Montfort J."/>
            <person name="Robinson-Rechavi M."/>
            <person name="Bouchez O."/>
            <person name="Lampietro C."/>
            <person name="Lopez Roques C."/>
            <person name="Donnadieu C."/>
            <person name="Postlethwait J."/>
            <person name="Bobe J."/>
            <person name="Dillon D."/>
            <person name="Chandos A."/>
            <person name="von Hippel F."/>
            <person name="Guiguen Y."/>
        </authorList>
    </citation>
    <scope>NUCLEOTIDE SEQUENCE</scope>
    <source>
        <strain evidence="1">YG-Jan2019</strain>
    </source>
</reference>
<comment type="caution">
    <text evidence="1">The sequence shown here is derived from an EMBL/GenBank/DDBJ whole genome shotgun (WGS) entry which is preliminary data.</text>
</comment>
<proteinExistence type="predicted"/>
<dbReference type="Proteomes" id="UP001157502">
    <property type="component" value="Chromosome 14"/>
</dbReference>
<gene>
    <name evidence="1" type="ORF">DPEC_G00174770</name>
</gene>
<keyword evidence="2" id="KW-1185">Reference proteome</keyword>
<organism evidence="1 2">
    <name type="scientific">Dallia pectoralis</name>
    <name type="common">Alaska blackfish</name>
    <dbReference type="NCBI Taxonomy" id="75939"/>
    <lineage>
        <taxon>Eukaryota</taxon>
        <taxon>Metazoa</taxon>
        <taxon>Chordata</taxon>
        <taxon>Craniata</taxon>
        <taxon>Vertebrata</taxon>
        <taxon>Euteleostomi</taxon>
        <taxon>Actinopterygii</taxon>
        <taxon>Neopterygii</taxon>
        <taxon>Teleostei</taxon>
        <taxon>Protacanthopterygii</taxon>
        <taxon>Esociformes</taxon>
        <taxon>Umbridae</taxon>
        <taxon>Dallia</taxon>
    </lineage>
</organism>
<name>A0ACC2GE67_DALPE</name>